<gene>
    <name evidence="2" type="ORF">GCU69_24390</name>
</gene>
<proteinExistence type="predicted"/>
<keyword evidence="3" id="KW-1185">Reference proteome</keyword>
<comment type="caution">
    <text evidence="2">The sequence shown here is derived from an EMBL/GenBank/DDBJ whole genome shotgun (WGS) entry which is preliminary data.</text>
</comment>
<dbReference type="Proteomes" id="UP000621266">
    <property type="component" value="Unassembled WGS sequence"/>
</dbReference>
<dbReference type="EMBL" id="WHPN01000360">
    <property type="protein sequence ID" value="KAF4406546.1"/>
    <property type="molecule type" value="Genomic_DNA"/>
</dbReference>
<feature type="compositionally biased region" description="Basic residues" evidence="1">
    <location>
        <begin position="44"/>
        <end position="53"/>
    </location>
</feature>
<evidence type="ECO:0000313" key="3">
    <source>
        <dbReference type="Proteomes" id="UP000621266"/>
    </source>
</evidence>
<reference evidence="2 3" key="1">
    <citation type="submission" date="2019-10" db="EMBL/GenBank/DDBJ databases">
        <title>Streptomyces tenebrisbrunneis sp.nov., an endogenous actinomycete isolated from of Lycium ruthenicum.</title>
        <authorList>
            <person name="Ma L."/>
        </authorList>
    </citation>
    <scope>NUCLEOTIDE SEQUENCE [LARGE SCALE GENOMIC DNA]</scope>
    <source>
        <strain evidence="2 3">TRM 66187</strain>
    </source>
</reference>
<organism evidence="2 3">
    <name type="scientific">Streptomyces lycii</name>
    <dbReference type="NCBI Taxonomy" id="2654337"/>
    <lineage>
        <taxon>Bacteria</taxon>
        <taxon>Bacillati</taxon>
        <taxon>Actinomycetota</taxon>
        <taxon>Actinomycetes</taxon>
        <taxon>Kitasatosporales</taxon>
        <taxon>Streptomycetaceae</taxon>
        <taxon>Streptomyces</taxon>
    </lineage>
</organism>
<feature type="region of interest" description="Disordered" evidence="1">
    <location>
        <begin position="33"/>
        <end position="53"/>
    </location>
</feature>
<name>A0ABQ7FBS7_9ACTN</name>
<evidence type="ECO:0000256" key="1">
    <source>
        <dbReference type="SAM" id="MobiDB-lite"/>
    </source>
</evidence>
<protein>
    <submittedName>
        <fullName evidence="2">Uncharacterized protein</fullName>
    </submittedName>
</protein>
<sequence>MGAAAYEHLMGVAAYEHVMGAAGYEHVMGAAAGGPGGAEDFARRRPRPPRTAV</sequence>
<accession>A0ABQ7FBS7</accession>
<evidence type="ECO:0000313" key="2">
    <source>
        <dbReference type="EMBL" id="KAF4406546.1"/>
    </source>
</evidence>
<dbReference type="RefSeq" id="WP_156207167.1">
    <property type="nucleotide sequence ID" value="NZ_WHPN01000360.1"/>
</dbReference>